<keyword evidence="2" id="KW-1185">Reference proteome</keyword>
<proteinExistence type="predicted"/>
<reference evidence="3" key="1">
    <citation type="submission" date="2017-02" db="UniProtKB">
        <authorList>
            <consortium name="WormBaseParasite"/>
        </authorList>
    </citation>
    <scope>IDENTIFICATION</scope>
</reference>
<feature type="region of interest" description="Disordered" evidence="1">
    <location>
        <begin position="1"/>
        <end position="28"/>
    </location>
</feature>
<accession>A0A0M3HU86</accession>
<protein>
    <submittedName>
        <fullName evidence="3">Transmembrane protein</fullName>
    </submittedName>
</protein>
<dbReference type="AlphaFoldDB" id="A0A0M3HU86"/>
<dbReference type="Proteomes" id="UP000036681">
    <property type="component" value="Unplaced"/>
</dbReference>
<dbReference type="WBParaSite" id="ALUE_0000632601-mRNA-1">
    <property type="protein sequence ID" value="ALUE_0000632601-mRNA-1"/>
    <property type="gene ID" value="ALUE_0000632601"/>
</dbReference>
<organism evidence="2 3">
    <name type="scientific">Ascaris lumbricoides</name>
    <name type="common">Giant roundworm</name>
    <dbReference type="NCBI Taxonomy" id="6252"/>
    <lineage>
        <taxon>Eukaryota</taxon>
        <taxon>Metazoa</taxon>
        <taxon>Ecdysozoa</taxon>
        <taxon>Nematoda</taxon>
        <taxon>Chromadorea</taxon>
        <taxon>Rhabditida</taxon>
        <taxon>Spirurina</taxon>
        <taxon>Ascaridomorpha</taxon>
        <taxon>Ascaridoidea</taxon>
        <taxon>Ascarididae</taxon>
        <taxon>Ascaris</taxon>
    </lineage>
</organism>
<evidence type="ECO:0000256" key="1">
    <source>
        <dbReference type="SAM" id="MobiDB-lite"/>
    </source>
</evidence>
<sequence length="99" mass="10960">MSTMPHGWAPRRARFGSNGTNNGRSLKTPCRKLLVVARNNSSRNKAASGQRTFKKGTFCRKPQQTTSLVISATAAIVAVLAARTARETRREHVELEEKH</sequence>
<name>A0A0M3HU86_ASCLU</name>
<evidence type="ECO:0000313" key="3">
    <source>
        <dbReference type="WBParaSite" id="ALUE_0000632601-mRNA-1"/>
    </source>
</evidence>
<evidence type="ECO:0000313" key="2">
    <source>
        <dbReference type="Proteomes" id="UP000036681"/>
    </source>
</evidence>